<dbReference type="InterPro" id="IPR001353">
    <property type="entry name" value="Proteasome_sua/b"/>
</dbReference>
<gene>
    <name evidence="1" type="ORF">Gohar_024403</name>
</gene>
<dbReference type="Proteomes" id="UP000593560">
    <property type="component" value="Unassembled WGS sequence"/>
</dbReference>
<dbReference type="Gene3D" id="3.60.20.10">
    <property type="entry name" value="Glutamine Phosphoribosylpyrophosphate, subunit 1, domain 1"/>
    <property type="match status" value="1"/>
</dbReference>
<evidence type="ECO:0000313" key="2">
    <source>
        <dbReference type="Proteomes" id="UP000593560"/>
    </source>
</evidence>
<accession>A0A7J9HFT0</accession>
<dbReference type="Pfam" id="PF00227">
    <property type="entry name" value="Proteasome"/>
    <property type="match status" value="1"/>
</dbReference>
<dbReference type="AlphaFoldDB" id="A0A7J9HFT0"/>
<keyword evidence="2" id="KW-1185">Reference proteome</keyword>
<proteinExistence type="predicted"/>
<name>A0A7J9HFT0_9ROSI</name>
<dbReference type="OrthoDB" id="204949at2759"/>
<protein>
    <submittedName>
        <fullName evidence="1">Uncharacterized protein</fullName>
    </submittedName>
</protein>
<dbReference type="InterPro" id="IPR029055">
    <property type="entry name" value="Ntn_hydrolases_N"/>
</dbReference>
<evidence type="ECO:0000313" key="1">
    <source>
        <dbReference type="EMBL" id="MBA0808686.1"/>
    </source>
</evidence>
<dbReference type="GO" id="GO:0005839">
    <property type="term" value="C:proteasome core complex"/>
    <property type="evidence" value="ECO:0007669"/>
    <property type="project" value="InterPro"/>
</dbReference>
<dbReference type="GO" id="GO:0051603">
    <property type="term" value="P:proteolysis involved in protein catabolic process"/>
    <property type="evidence" value="ECO:0007669"/>
    <property type="project" value="InterPro"/>
</dbReference>
<comment type="caution">
    <text evidence="1">The sequence shown here is derived from an EMBL/GenBank/DDBJ whole genome shotgun (WGS) entry which is preliminary data.</text>
</comment>
<dbReference type="SUPFAM" id="SSF56235">
    <property type="entry name" value="N-terminal nucleophile aminohydrolases (Ntn hydrolases)"/>
    <property type="match status" value="1"/>
</dbReference>
<dbReference type="EMBL" id="JABFAD010000009">
    <property type="protein sequence ID" value="MBA0808686.1"/>
    <property type="molecule type" value="Genomic_DNA"/>
</dbReference>
<sequence>MFKEDMEPDELFETVSQALLSSVDRDCLSGWGGHVYVV</sequence>
<reference evidence="1 2" key="1">
    <citation type="journal article" date="2019" name="Genome Biol. Evol.">
        <title>Insights into the evolution of the New World diploid cottons (Gossypium, subgenus Houzingenia) based on genome sequencing.</title>
        <authorList>
            <person name="Grover C.E."/>
            <person name="Arick M.A. 2nd"/>
            <person name="Thrash A."/>
            <person name="Conover J.L."/>
            <person name="Sanders W.S."/>
            <person name="Peterson D.G."/>
            <person name="Frelichowski J.E."/>
            <person name="Scheffler J.A."/>
            <person name="Scheffler B.E."/>
            <person name="Wendel J.F."/>
        </authorList>
    </citation>
    <scope>NUCLEOTIDE SEQUENCE [LARGE SCALE GENOMIC DNA]</scope>
    <source>
        <strain evidence="1">0</strain>
        <tissue evidence="1">Leaf</tissue>
    </source>
</reference>
<organism evidence="1 2">
    <name type="scientific">Gossypium harknessii</name>
    <dbReference type="NCBI Taxonomy" id="34285"/>
    <lineage>
        <taxon>Eukaryota</taxon>
        <taxon>Viridiplantae</taxon>
        <taxon>Streptophyta</taxon>
        <taxon>Embryophyta</taxon>
        <taxon>Tracheophyta</taxon>
        <taxon>Spermatophyta</taxon>
        <taxon>Magnoliopsida</taxon>
        <taxon>eudicotyledons</taxon>
        <taxon>Gunneridae</taxon>
        <taxon>Pentapetalae</taxon>
        <taxon>rosids</taxon>
        <taxon>malvids</taxon>
        <taxon>Malvales</taxon>
        <taxon>Malvaceae</taxon>
        <taxon>Malvoideae</taxon>
        <taxon>Gossypium</taxon>
    </lineage>
</organism>